<dbReference type="GO" id="GO:0005507">
    <property type="term" value="F:copper ion binding"/>
    <property type="evidence" value="ECO:0007669"/>
    <property type="project" value="InterPro"/>
</dbReference>
<sequence length="256" mass="26217">MSEQETNTTESSGSVAVAERSDAPAVSSASEKQRMKEERRDRLWLPLLLPVGSILLVAFVVLNISRLLLSSGADGSVLVGTLLTIAILVVAVAIAASPRIRTTPLWAMSAGVLIIVLAIGTLALGPAGEKKEEAAGFVEPTGPADASISVTALASLKFDQSEYTTTAGILDIKYLNGGGQHTFLFTDAKFAGFQLQVGPPDATSGKVEIEEGTYTFFCSIPGHRAAGMQADLVVTAAAPSAATGVSGVTGPSGVTG</sequence>
<feature type="transmembrane region" description="Helical" evidence="6">
    <location>
        <begin position="77"/>
        <end position="96"/>
    </location>
</feature>
<feature type="transmembrane region" description="Helical" evidence="6">
    <location>
        <begin position="43"/>
        <end position="65"/>
    </location>
</feature>
<dbReference type="InterPro" id="IPR000923">
    <property type="entry name" value="BlueCu_1"/>
</dbReference>
<evidence type="ECO:0000256" key="5">
    <source>
        <dbReference type="SAM" id="MobiDB-lite"/>
    </source>
</evidence>
<evidence type="ECO:0000256" key="2">
    <source>
        <dbReference type="ARBA" id="ARBA00022723"/>
    </source>
</evidence>
<keyword evidence="1" id="KW-0813">Transport</keyword>
<dbReference type="GO" id="GO:0009055">
    <property type="term" value="F:electron transfer activity"/>
    <property type="evidence" value="ECO:0007669"/>
    <property type="project" value="InterPro"/>
</dbReference>
<feature type="domain" description="Blue (type 1) copper" evidence="7">
    <location>
        <begin position="198"/>
        <end position="234"/>
    </location>
</feature>
<keyword evidence="6" id="KW-1133">Transmembrane helix</keyword>
<evidence type="ECO:0000256" key="4">
    <source>
        <dbReference type="ARBA" id="ARBA00023008"/>
    </source>
</evidence>
<proteinExistence type="predicted"/>
<dbReference type="InterPro" id="IPR008972">
    <property type="entry name" value="Cupredoxin"/>
</dbReference>
<dbReference type="PROSITE" id="PS00079">
    <property type="entry name" value="MULTICOPPER_OXIDASE1"/>
    <property type="match status" value="1"/>
</dbReference>
<feature type="transmembrane region" description="Helical" evidence="6">
    <location>
        <begin position="105"/>
        <end position="125"/>
    </location>
</feature>
<dbReference type="Gene3D" id="2.60.40.420">
    <property type="entry name" value="Cupredoxins - blue copper proteins"/>
    <property type="match status" value="1"/>
</dbReference>
<keyword evidence="3" id="KW-0249">Electron transport</keyword>
<protein>
    <submittedName>
        <fullName evidence="8">Unannotated protein</fullName>
    </submittedName>
</protein>
<keyword evidence="4" id="KW-0186">Copper</keyword>
<dbReference type="Pfam" id="PF00127">
    <property type="entry name" value="Copper-bind"/>
    <property type="match status" value="1"/>
</dbReference>
<dbReference type="AlphaFoldDB" id="A0A6J6WEN4"/>
<organism evidence="8">
    <name type="scientific">freshwater metagenome</name>
    <dbReference type="NCBI Taxonomy" id="449393"/>
    <lineage>
        <taxon>unclassified sequences</taxon>
        <taxon>metagenomes</taxon>
        <taxon>ecological metagenomes</taxon>
    </lineage>
</organism>
<dbReference type="PROSITE" id="PS00196">
    <property type="entry name" value="COPPER_BLUE"/>
    <property type="match status" value="1"/>
</dbReference>
<dbReference type="EMBL" id="CAEZZU010000130">
    <property type="protein sequence ID" value="CAB4781915.1"/>
    <property type="molecule type" value="Genomic_DNA"/>
</dbReference>
<evidence type="ECO:0000313" key="9">
    <source>
        <dbReference type="EMBL" id="CAB4861749.1"/>
    </source>
</evidence>
<keyword evidence="6" id="KW-0812">Transmembrane</keyword>
<feature type="compositionally biased region" description="Polar residues" evidence="5">
    <location>
        <begin position="1"/>
        <end position="14"/>
    </location>
</feature>
<evidence type="ECO:0000256" key="6">
    <source>
        <dbReference type="SAM" id="Phobius"/>
    </source>
</evidence>
<evidence type="ECO:0000256" key="3">
    <source>
        <dbReference type="ARBA" id="ARBA00022982"/>
    </source>
</evidence>
<dbReference type="SUPFAM" id="SSF49503">
    <property type="entry name" value="Cupredoxins"/>
    <property type="match status" value="1"/>
</dbReference>
<keyword evidence="6" id="KW-0472">Membrane</keyword>
<accession>A0A6J6WEN4</accession>
<keyword evidence="2" id="KW-0479">Metal-binding</keyword>
<dbReference type="InterPro" id="IPR033138">
    <property type="entry name" value="Cu_oxidase_CS"/>
</dbReference>
<reference evidence="8" key="1">
    <citation type="submission" date="2020-05" db="EMBL/GenBank/DDBJ databases">
        <authorList>
            <person name="Chiriac C."/>
            <person name="Salcher M."/>
            <person name="Ghai R."/>
            <person name="Kavagutti S V."/>
        </authorList>
    </citation>
    <scope>NUCLEOTIDE SEQUENCE</scope>
</reference>
<gene>
    <name evidence="8" type="ORF">UFOPK2925_00915</name>
    <name evidence="9" type="ORF">UFOPK3317_00442</name>
</gene>
<dbReference type="InterPro" id="IPR028871">
    <property type="entry name" value="BlueCu_1_BS"/>
</dbReference>
<feature type="region of interest" description="Disordered" evidence="5">
    <location>
        <begin position="1"/>
        <end position="34"/>
    </location>
</feature>
<evidence type="ECO:0000259" key="7">
    <source>
        <dbReference type="Pfam" id="PF00127"/>
    </source>
</evidence>
<evidence type="ECO:0000313" key="8">
    <source>
        <dbReference type="EMBL" id="CAB4781915.1"/>
    </source>
</evidence>
<name>A0A6J6WEN4_9ZZZZ</name>
<evidence type="ECO:0000256" key="1">
    <source>
        <dbReference type="ARBA" id="ARBA00022448"/>
    </source>
</evidence>
<dbReference type="EMBL" id="CAFBLK010000056">
    <property type="protein sequence ID" value="CAB4861749.1"/>
    <property type="molecule type" value="Genomic_DNA"/>
</dbReference>